<organism evidence="1 2">
    <name type="scientific">Enterobacter asburiae</name>
    <dbReference type="NCBI Taxonomy" id="61645"/>
    <lineage>
        <taxon>Bacteria</taxon>
        <taxon>Pseudomonadati</taxon>
        <taxon>Pseudomonadota</taxon>
        <taxon>Gammaproteobacteria</taxon>
        <taxon>Enterobacterales</taxon>
        <taxon>Enterobacteriaceae</taxon>
        <taxon>Enterobacter</taxon>
        <taxon>Enterobacter cloacae complex</taxon>
    </lineage>
</organism>
<evidence type="ECO:0000313" key="2">
    <source>
        <dbReference type="Proteomes" id="UP001176432"/>
    </source>
</evidence>
<gene>
    <name evidence="1" type="ORF">Q5934_22725</name>
</gene>
<reference evidence="1" key="1">
    <citation type="submission" date="2023-07" db="EMBL/GenBank/DDBJ databases">
        <title>Isolates cultured from stool samples of acute diarrhea patients.</title>
        <authorList>
            <person name="Jiang S."/>
        </authorList>
    </citation>
    <scope>NUCLEOTIDE SEQUENCE</scope>
    <source>
        <strain evidence="1">L4424</strain>
    </source>
</reference>
<dbReference type="Pfam" id="PF02413">
    <property type="entry name" value="Caudo_TAP"/>
    <property type="match status" value="1"/>
</dbReference>
<comment type="caution">
    <text evidence="1">The sequence shown here is derived from an EMBL/GenBank/DDBJ whole genome shotgun (WGS) entry which is preliminary data.</text>
</comment>
<proteinExistence type="predicted"/>
<name>A0AAW7ZRC2_ENTAS</name>
<accession>A0AAW7ZRC2</accession>
<evidence type="ECO:0000313" key="1">
    <source>
        <dbReference type="EMBL" id="MDO7924256.1"/>
    </source>
</evidence>
<dbReference type="InterPro" id="IPR003458">
    <property type="entry name" value="Phage_T4_Gp38_tail_assem"/>
</dbReference>
<dbReference type="EMBL" id="JAUPXB010000001">
    <property type="protein sequence ID" value="MDO7924256.1"/>
    <property type="molecule type" value="Genomic_DNA"/>
</dbReference>
<dbReference type="AlphaFoldDB" id="A0AAW7ZRC2"/>
<sequence length="138" mass="15307">MTAEYVWSPSSAGFYPLIEKERLKAAGGWPEDGVDVSSEEYAALFPAPSGKYIGNVDGRPGWVDIPPPTAEQREEAARSKQVSLRAKADSEITWRQDAVDIGEATEKETADLNLWKKYRVLLMRVETSNPLWPPTPDG</sequence>
<dbReference type="Proteomes" id="UP001176432">
    <property type="component" value="Unassembled WGS sequence"/>
</dbReference>
<dbReference type="RefSeq" id="WP_246917362.1">
    <property type="nucleotide sequence ID" value="NZ_CP083834.1"/>
</dbReference>
<protein>
    <submittedName>
        <fullName evidence="1">Tail fiber assembly protein</fullName>
    </submittedName>
</protein>